<evidence type="ECO:0000313" key="2">
    <source>
        <dbReference type="Proteomes" id="UP001139226"/>
    </source>
</evidence>
<protein>
    <submittedName>
        <fullName evidence="1">Uncharacterized protein</fullName>
    </submittedName>
</protein>
<accession>A0A9X1V5V3</accession>
<comment type="caution">
    <text evidence="1">The sequence shown here is derived from an EMBL/GenBank/DDBJ whole genome shotgun (WGS) entry which is preliminary data.</text>
</comment>
<dbReference type="RefSeq" id="WP_240714567.1">
    <property type="nucleotide sequence ID" value="NZ_JAKVTV010000005.1"/>
</dbReference>
<gene>
    <name evidence="1" type="ORF">ML462_14625</name>
</gene>
<reference evidence="1" key="1">
    <citation type="submission" date="2022-03" db="EMBL/GenBank/DDBJ databases">
        <title>Gramella crocea sp. nov., isolated from activated sludge of a seafood processing plant.</title>
        <authorList>
            <person name="Zhang X."/>
        </authorList>
    </citation>
    <scope>NUCLEOTIDE SEQUENCE</scope>
    <source>
        <strain evidence="1">YJ019</strain>
    </source>
</reference>
<keyword evidence="2" id="KW-1185">Reference proteome</keyword>
<sequence>MLFIIISILGCSKDDSSNETILVGNKYANLLFETRRECEEAQELYFINCAQVMEIINESEVEIYLTDILYRTNFYIKNNNLIVESTSSTYEFSEDLVFQILENGDLKLEEETWIKFEGDFYE</sequence>
<dbReference type="EMBL" id="JAKVTV010000005">
    <property type="protein sequence ID" value="MCH4824405.1"/>
    <property type="molecule type" value="Genomic_DNA"/>
</dbReference>
<dbReference type="Proteomes" id="UP001139226">
    <property type="component" value="Unassembled WGS sequence"/>
</dbReference>
<evidence type="ECO:0000313" key="1">
    <source>
        <dbReference type="EMBL" id="MCH4824405.1"/>
    </source>
</evidence>
<organism evidence="1 2">
    <name type="scientific">Christiangramia lutea</name>
    <dbReference type="NCBI Taxonomy" id="1607951"/>
    <lineage>
        <taxon>Bacteria</taxon>
        <taxon>Pseudomonadati</taxon>
        <taxon>Bacteroidota</taxon>
        <taxon>Flavobacteriia</taxon>
        <taxon>Flavobacteriales</taxon>
        <taxon>Flavobacteriaceae</taxon>
        <taxon>Christiangramia</taxon>
    </lineage>
</organism>
<proteinExistence type="predicted"/>
<dbReference type="AlphaFoldDB" id="A0A9X1V5V3"/>
<name>A0A9X1V5V3_9FLAO</name>